<accession>A0A2N6CX48</accession>
<dbReference type="AlphaFoldDB" id="A0A2N6CX48"/>
<dbReference type="Pfam" id="PF00115">
    <property type="entry name" value="COX1"/>
    <property type="match status" value="1"/>
</dbReference>
<feature type="transmembrane region" description="Helical" evidence="1">
    <location>
        <begin position="109"/>
        <end position="130"/>
    </location>
</feature>
<dbReference type="Proteomes" id="UP000235015">
    <property type="component" value="Unassembled WGS sequence"/>
</dbReference>
<feature type="transmembrane region" description="Helical" evidence="1">
    <location>
        <begin position="396"/>
        <end position="420"/>
    </location>
</feature>
<keyword evidence="1" id="KW-0472">Membrane</keyword>
<dbReference type="InterPro" id="IPR000883">
    <property type="entry name" value="Cyt_C_Oxase_1"/>
</dbReference>
<feature type="transmembrane region" description="Helical" evidence="1">
    <location>
        <begin position="71"/>
        <end position="89"/>
    </location>
</feature>
<dbReference type="GO" id="GO:0020037">
    <property type="term" value="F:heme binding"/>
    <property type="evidence" value="ECO:0007669"/>
    <property type="project" value="InterPro"/>
</dbReference>
<feature type="transmembrane region" description="Helical" evidence="1">
    <location>
        <begin position="287"/>
        <end position="309"/>
    </location>
</feature>
<sequence length="445" mass="47364">MLALAIAGLFAILLVLSRSPGMERFFPWIDFFRTALVVHVDQSVLIWSLAMAGVIWSLAGVPQGPVGLRRLALGLTLTGTLGIALSAFIGEGMPLMNNYVPVLQRPLFFISLGLVGIGVALRLALLLLRIRPADLSADQTGLVNVVALTVAVACAMAIGVLLYTWLHLPAELDGVAYYEYLFWGAGHVLQFAYTQMLLLAWLLLLAAGGVRIPLSPRLLNGLLLLGLLPILWTFVIYLNHAPVSAGMRIAHTRLMQYGGGIPAIPVGLLVLYALFKNRQAAAPAQSPLRLALWFSLLLFASGGLLAMLIRGVNTVIPAHYHGSIVGVTLALMGFAYLLLPALGYARVEGRLATAQPIVYGVGQMLHIGGLAFSGFLGVQRKTAGAAQGLESIQAKLAMGVVGIGGLLAVIGGILFVWIMLRAFWEGPDVQTLDDQAPSPGSSRSR</sequence>
<evidence type="ECO:0008006" key="4">
    <source>
        <dbReference type="Google" id="ProtNLM"/>
    </source>
</evidence>
<dbReference type="InterPro" id="IPR036927">
    <property type="entry name" value="Cyt_c_oxase-like_su1_sf"/>
</dbReference>
<feature type="transmembrane region" description="Helical" evidence="1">
    <location>
        <begin position="218"/>
        <end position="237"/>
    </location>
</feature>
<gene>
    <name evidence="2" type="ORF">C0630_09215</name>
</gene>
<evidence type="ECO:0000256" key="1">
    <source>
        <dbReference type="SAM" id="Phobius"/>
    </source>
</evidence>
<keyword evidence="1" id="KW-1133">Transmembrane helix</keyword>
<protein>
    <recommendedName>
        <fullName evidence="4">Cytochrome C oxidase subunit I</fullName>
    </recommendedName>
</protein>
<dbReference type="Gene3D" id="1.20.210.10">
    <property type="entry name" value="Cytochrome c oxidase-like, subunit I domain"/>
    <property type="match status" value="1"/>
</dbReference>
<feature type="transmembrane region" description="Helical" evidence="1">
    <location>
        <begin position="41"/>
        <end position="59"/>
    </location>
</feature>
<dbReference type="GO" id="GO:0004129">
    <property type="term" value="F:cytochrome-c oxidase activity"/>
    <property type="evidence" value="ECO:0007669"/>
    <property type="project" value="InterPro"/>
</dbReference>
<evidence type="ECO:0000313" key="2">
    <source>
        <dbReference type="EMBL" id="PLX61843.1"/>
    </source>
</evidence>
<dbReference type="SUPFAM" id="SSF81442">
    <property type="entry name" value="Cytochrome c oxidase subunit I-like"/>
    <property type="match status" value="1"/>
</dbReference>
<dbReference type="EMBL" id="PKUN01000010">
    <property type="protein sequence ID" value="PLX61843.1"/>
    <property type="molecule type" value="Genomic_DNA"/>
</dbReference>
<comment type="caution">
    <text evidence="2">The sequence shown here is derived from an EMBL/GenBank/DDBJ whole genome shotgun (WGS) entry which is preliminary data.</text>
</comment>
<name>A0A2N6CX48_9GAMM</name>
<feature type="transmembrane region" description="Helical" evidence="1">
    <location>
        <begin position="180"/>
        <end position="206"/>
    </location>
</feature>
<dbReference type="STRING" id="1111735.GCA_000428045_03814"/>
<dbReference type="GO" id="GO:0009060">
    <property type="term" value="P:aerobic respiration"/>
    <property type="evidence" value="ECO:0007669"/>
    <property type="project" value="InterPro"/>
</dbReference>
<proteinExistence type="predicted"/>
<feature type="transmembrane region" description="Helical" evidence="1">
    <location>
        <begin position="321"/>
        <end position="345"/>
    </location>
</feature>
<dbReference type="GO" id="GO:0016020">
    <property type="term" value="C:membrane"/>
    <property type="evidence" value="ECO:0007669"/>
    <property type="project" value="InterPro"/>
</dbReference>
<keyword evidence="1" id="KW-0812">Transmembrane</keyword>
<feature type="transmembrane region" description="Helical" evidence="1">
    <location>
        <begin position="257"/>
        <end position="275"/>
    </location>
</feature>
<reference evidence="2 3" key="1">
    <citation type="submission" date="2017-11" db="EMBL/GenBank/DDBJ databases">
        <title>Genome-resolved metagenomics identifies genetic mobility, metabolic interactions, and unexpected diversity in perchlorate-reducing communities.</title>
        <authorList>
            <person name="Barnum T.P."/>
            <person name="Figueroa I.A."/>
            <person name="Carlstrom C.I."/>
            <person name="Lucas L.N."/>
            <person name="Engelbrektson A.L."/>
            <person name="Coates J.D."/>
        </authorList>
    </citation>
    <scope>NUCLEOTIDE SEQUENCE [LARGE SCALE GENOMIC DNA]</scope>
    <source>
        <strain evidence="2">BM301</strain>
    </source>
</reference>
<feature type="transmembrane region" description="Helical" evidence="1">
    <location>
        <begin position="357"/>
        <end position="376"/>
    </location>
</feature>
<evidence type="ECO:0000313" key="3">
    <source>
        <dbReference type="Proteomes" id="UP000235015"/>
    </source>
</evidence>
<feature type="transmembrane region" description="Helical" evidence="1">
    <location>
        <begin position="142"/>
        <end position="168"/>
    </location>
</feature>
<organism evidence="2 3">
    <name type="scientific">Sedimenticola selenatireducens</name>
    <dbReference type="NCBI Taxonomy" id="191960"/>
    <lineage>
        <taxon>Bacteria</taxon>
        <taxon>Pseudomonadati</taxon>
        <taxon>Pseudomonadota</taxon>
        <taxon>Gammaproteobacteria</taxon>
        <taxon>Chromatiales</taxon>
        <taxon>Sedimenticolaceae</taxon>
        <taxon>Sedimenticola</taxon>
    </lineage>
</organism>